<feature type="compositionally biased region" description="Low complexity" evidence="1">
    <location>
        <begin position="191"/>
        <end position="214"/>
    </location>
</feature>
<feature type="compositionally biased region" description="Basic and acidic residues" evidence="1">
    <location>
        <begin position="57"/>
        <end position="67"/>
    </location>
</feature>
<sequence length="261" mass="25268">MSKPFEYSDGATGGGPQGAPNVYVPQGAPPPEYDAYADPAAAHGWQDVYDGMPATDGEGRRDDRGRPDGAGPRGGEGRAEDAGRADGAGDTQELVAVPARTRSGGGHRSRRKPPAWRTRRVAMAAGAVGAVSAVALIAGFSFSGTSSDGTGGGKGGRTTPTAGETPAEPLSDSGRVSSPGAPLESGSTDQGSASGAESAAPSAPSAPASTTPSADGTDTPGSPIGSPTAGAPTTSAPATTTPPGRTDGKPGHGPGGTKGPK</sequence>
<feature type="compositionally biased region" description="Basic residues" evidence="1">
    <location>
        <begin position="105"/>
        <end position="118"/>
    </location>
</feature>
<protein>
    <submittedName>
        <fullName evidence="3">Uncharacterized protein</fullName>
    </submittedName>
</protein>
<keyword evidence="2" id="KW-0812">Transmembrane</keyword>
<organism evidence="3 4">
    <name type="scientific">Streptomyces levis</name>
    <dbReference type="NCBI Taxonomy" id="285566"/>
    <lineage>
        <taxon>Bacteria</taxon>
        <taxon>Bacillati</taxon>
        <taxon>Actinomycetota</taxon>
        <taxon>Actinomycetes</taxon>
        <taxon>Kitasatosporales</taxon>
        <taxon>Streptomycetaceae</taxon>
        <taxon>Streptomyces</taxon>
    </lineage>
</organism>
<feature type="compositionally biased region" description="Gly residues" evidence="1">
    <location>
        <begin position="251"/>
        <end position="261"/>
    </location>
</feature>
<dbReference type="RefSeq" id="WP_344536307.1">
    <property type="nucleotide sequence ID" value="NZ_BAAATM010000008.1"/>
</dbReference>
<name>A0ABN3NNX4_9ACTN</name>
<gene>
    <name evidence="3" type="ORF">GCM10010423_24780</name>
</gene>
<feature type="compositionally biased region" description="Low complexity" evidence="1">
    <location>
        <begin position="225"/>
        <end position="244"/>
    </location>
</feature>
<evidence type="ECO:0000313" key="3">
    <source>
        <dbReference type="EMBL" id="GAA2528984.1"/>
    </source>
</evidence>
<evidence type="ECO:0000313" key="4">
    <source>
        <dbReference type="Proteomes" id="UP001501095"/>
    </source>
</evidence>
<feature type="compositionally biased region" description="Low complexity" evidence="1">
    <location>
        <begin position="157"/>
        <end position="169"/>
    </location>
</feature>
<evidence type="ECO:0000256" key="2">
    <source>
        <dbReference type="SAM" id="Phobius"/>
    </source>
</evidence>
<dbReference type="EMBL" id="BAAATM010000008">
    <property type="protein sequence ID" value="GAA2528984.1"/>
    <property type="molecule type" value="Genomic_DNA"/>
</dbReference>
<keyword evidence="4" id="KW-1185">Reference proteome</keyword>
<feature type="compositionally biased region" description="Basic and acidic residues" evidence="1">
    <location>
        <begin position="75"/>
        <end position="84"/>
    </location>
</feature>
<keyword evidence="2" id="KW-0472">Membrane</keyword>
<feature type="region of interest" description="Disordered" evidence="1">
    <location>
        <begin position="1"/>
        <end position="118"/>
    </location>
</feature>
<comment type="caution">
    <text evidence="3">The sequence shown here is derived from an EMBL/GenBank/DDBJ whole genome shotgun (WGS) entry which is preliminary data.</text>
</comment>
<keyword evidence="2" id="KW-1133">Transmembrane helix</keyword>
<evidence type="ECO:0000256" key="1">
    <source>
        <dbReference type="SAM" id="MobiDB-lite"/>
    </source>
</evidence>
<reference evidence="3 4" key="1">
    <citation type="journal article" date="2019" name="Int. J. Syst. Evol. Microbiol.">
        <title>The Global Catalogue of Microorganisms (GCM) 10K type strain sequencing project: providing services to taxonomists for standard genome sequencing and annotation.</title>
        <authorList>
            <consortium name="The Broad Institute Genomics Platform"/>
            <consortium name="The Broad Institute Genome Sequencing Center for Infectious Disease"/>
            <person name="Wu L."/>
            <person name="Ma J."/>
        </authorList>
    </citation>
    <scope>NUCLEOTIDE SEQUENCE [LARGE SCALE GENOMIC DNA]</scope>
    <source>
        <strain evidence="3 4">JCM 6924</strain>
    </source>
</reference>
<proteinExistence type="predicted"/>
<feature type="transmembrane region" description="Helical" evidence="2">
    <location>
        <begin position="121"/>
        <end position="142"/>
    </location>
</feature>
<dbReference type="Proteomes" id="UP001501095">
    <property type="component" value="Unassembled WGS sequence"/>
</dbReference>
<feature type="region of interest" description="Disordered" evidence="1">
    <location>
        <begin position="141"/>
        <end position="261"/>
    </location>
</feature>
<accession>A0ABN3NNX4</accession>
<feature type="compositionally biased region" description="Low complexity" evidence="1">
    <location>
        <begin position="33"/>
        <end position="42"/>
    </location>
</feature>